<dbReference type="AlphaFoldDB" id="A0A7R9Q6B3"/>
<reference evidence="11" key="1">
    <citation type="submission" date="2020-11" db="EMBL/GenBank/DDBJ databases">
        <authorList>
            <person name="Tran Van P."/>
        </authorList>
    </citation>
    <scope>NUCLEOTIDE SEQUENCE</scope>
</reference>
<gene>
    <name evidence="11" type="ORF">OSB1V03_LOCUS14314</name>
</gene>
<feature type="compositionally biased region" description="Acidic residues" evidence="8">
    <location>
        <begin position="336"/>
        <end position="353"/>
    </location>
</feature>
<sequence length="518" mass="59995">KLKTQLWDSVVNIVLVEAKNIRDDSNSSDIHFKFKLGSDKYKSKVIPKAVNPVWSEQFDLHTYLDQSKVLEMSLFGREEIGKFSINLNELAAEETHKIWATLEGDAASVLILLTISATLGSETVSHLNNDVNTKEQQNLLQNKYSLWKIYKAEALASADIGVKDIHSVLEITVYDEDRDKKVEFLGKVAIPLLKIKNNEKKWFGLKDKKLLNRAKGQILLEMNVYYNKAKASIRTFNPREDKFIKQEQRFKRIVFIRNVSRLKGLIMEVYEILKFMKSCFQWESVSRSIISLTIFLITTYFFELYMAPVFILMIFVKSYVWIRVENYFNPSTKDDATEDLEDGSIDEEDDETKNEEKKSLMEKLQTVQEITTMIQNIIGEIASSGERVKNTFNFSVPFLSWLLIICLSIITVILYYIPLRYLIMVWGINKFTKKLRSPDAIDNNELLDFLSRVPDVDEKVMHREFRIQANNQLNATDDRKKKKKTSNTSSDHLCEAAAAFLCWTKTLDNSSLFLLALK</sequence>
<keyword evidence="3" id="KW-0479">Metal-binding</keyword>
<evidence type="ECO:0000256" key="4">
    <source>
        <dbReference type="ARBA" id="ARBA00022737"/>
    </source>
</evidence>
<dbReference type="GO" id="GO:0046928">
    <property type="term" value="P:regulation of neurotransmitter secretion"/>
    <property type="evidence" value="ECO:0007669"/>
    <property type="project" value="TreeGrafter"/>
</dbReference>
<dbReference type="EMBL" id="OC868195">
    <property type="protein sequence ID" value="CAD7633918.1"/>
    <property type="molecule type" value="Genomic_DNA"/>
</dbReference>
<evidence type="ECO:0000256" key="3">
    <source>
        <dbReference type="ARBA" id="ARBA00022723"/>
    </source>
</evidence>
<evidence type="ECO:0000256" key="7">
    <source>
        <dbReference type="ARBA" id="ARBA00023136"/>
    </source>
</evidence>
<feature type="region of interest" description="Disordered" evidence="8">
    <location>
        <begin position="335"/>
        <end position="358"/>
    </location>
</feature>
<feature type="non-terminal residue" evidence="11">
    <location>
        <position position="1"/>
    </location>
</feature>
<dbReference type="PANTHER" id="PTHR45911:SF4">
    <property type="entry name" value="MULTIPLE C2 AND TRANSMEMBRANE DOMAIN-CONTAINING PROTEIN"/>
    <property type="match status" value="1"/>
</dbReference>
<dbReference type="InterPro" id="IPR035892">
    <property type="entry name" value="C2_domain_sf"/>
</dbReference>
<dbReference type="PANTHER" id="PTHR45911">
    <property type="entry name" value="C2 DOMAIN-CONTAINING PROTEIN"/>
    <property type="match status" value="1"/>
</dbReference>
<feature type="non-terminal residue" evidence="11">
    <location>
        <position position="518"/>
    </location>
</feature>
<evidence type="ECO:0000313" key="12">
    <source>
        <dbReference type="Proteomes" id="UP000759131"/>
    </source>
</evidence>
<feature type="transmembrane region" description="Helical" evidence="9">
    <location>
        <begin position="398"/>
        <end position="417"/>
    </location>
</feature>
<dbReference type="InterPro" id="IPR000008">
    <property type="entry name" value="C2_dom"/>
</dbReference>
<name>A0A7R9Q6B3_9ACAR</name>
<evidence type="ECO:0000256" key="8">
    <source>
        <dbReference type="SAM" id="MobiDB-lite"/>
    </source>
</evidence>
<evidence type="ECO:0000256" key="1">
    <source>
        <dbReference type="ARBA" id="ARBA00004141"/>
    </source>
</evidence>
<proteinExistence type="predicted"/>
<keyword evidence="6 9" id="KW-1133">Transmembrane helix</keyword>
<comment type="subcellular location">
    <subcellularLocation>
        <location evidence="1">Membrane</location>
        <topology evidence="1">Multi-pass membrane protein</topology>
    </subcellularLocation>
</comment>
<dbReference type="Proteomes" id="UP000759131">
    <property type="component" value="Unassembled WGS sequence"/>
</dbReference>
<evidence type="ECO:0000256" key="6">
    <source>
        <dbReference type="ARBA" id="ARBA00022989"/>
    </source>
</evidence>
<dbReference type="OrthoDB" id="5973539at2759"/>
<evidence type="ECO:0000259" key="10">
    <source>
        <dbReference type="PROSITE" id="PS50004"/>
    </source>
</evidence>
<dbReference type="PROSITE" id="PS50004">
    <property type="entry name" value="C2"/>
    <property type="match status" value="1"/>
</dbReference>
<dbReference type="Pfam" id="PF08372">
    <property type="entry name" value="PRT_C"/>
    <property type="match status" value="1"/>
</dbReference>
<protein>
    <recommendedName>
        <fullName evidence="10">C2 domain-containing protein</fullName>
    </recommendedName>
</protein>
<feature type="domain" description="C2" evidence="10">
    <location>
        <begin position="1"/>
        <end position="112"/>
    </location>
</feature>
<accession>A0A7R9Q6B3</accession>
<dbReference type="SUPFAM" id="SSF49562">
    <property type="entry name" value="C2 domain (Calcium/lipid-binding domain, CaLB)"/>
    <property type="match status" value="2"/>
</dbReference>
<evidence type="ECO:0000256" key="9">
    <source>
        <dbReference type="SAM" id="Phobius"/>
    </source>
</evidence>
<evidence type="ECO:0000256" key="5">
    <source>
        <dbReference type="ARBA" id="ARBA00022837"/>
    </source>
</evidence>
<dbReference type="Pfam" id="PF00168">
    <property type="entry name" value="C2"/>
    <property type="match status" value="2"/>
</dbReference>
<dbReference type="EMBL" id="CAJPIZ010013620">
    <property type="protein sequence ID" value="CAG2114348.1"/>
    <property type="molecule type" value="Genomic_DNA"/>
</dbReference>
<dbReference type="SMART" id="SM00239">
    <property type="entry name" value="C2"/>
    <property type="match status" value="1"/>
</dbReference>
<evidence type="ECO:0000313" key="11">
    <source>
        <dbReference type="EMBL" id="CAD7633918.1"/>
    </source>
</evidence>
<dbReference type="GO" id="GO:0030672">
    <property type="term" value="C:synaptic vesicle membrane"/>
    <property type="evidence" value="ECO:0007669"/>
    <property type="project" value="TreeGrafter"/>
</dbReference>
<keyword evidence="12" id="KW-1185">Reference proteome</keyword>
<keyword evidence="4" id="KW-0677">Repeat</keyword>
<dbReference type="Gene3D" id="2.60.40.150">
    <property type="entry name" value="C2 domain"/>
    <property type="match status" value="2"/>
</dbReference>
<evidence type="ECO:0000256" key="2">
    <source>
        <dbReference type="ARBA" id="ARBA00022692"/>
    </source>
</evidence>
<dbReference type="InterPro" id="IPR013583">
    <property type="entry name" value="MCTP_C"/>
</dbReference>
<keyword evidence="5" id="KW-0106">Calcium</keyword>
<feature type="transmembrane region" description="Helical" evidence="9">
    <location>
        <begin position="289"/>
        <end position="316"/>
    </location>
</feature>
<keyword evidence="7 9" id="KW-0472">Membrane</keyword>
<keyword evidence="2 9" id="KW-0812">Transmembrane</keyword>
<organism evidence="11">
    <name type="scientific">Medioppia subpectinata</name>
    <dbReference type="NCBI Taxonomy" id="1979941"/>
    <lineage>
        <taxon>Eukaryota</taxon>
        <taxon>Metazoa</taxon>
        <taxon>Ecdysozoa</taxon>
        <taxon>Arthropoda</taxon>
        <taxon>Chelicerata</taxon>
        <taxon>Arachnida</taxon>
        <taxon>Acari</taxon>
        <taxon>Acariformes</taxon>
        <taxon>Sarcoptiformes</taxon>
        <taxon>Oribatida</taxon>
        <taxon>Brachypylina</taxon>
        <taxon>Oppioidea</taxon>
        <taxon>Oppiidae</taxon>
        <taxon>Medioppia</taxon>
    </lineage>
</organism>
<dbReference type="GO" id="GO:0005509">
    <property type="term" value="F:calcium ion binding"/>
    <property type="evidence" value="ECO:0007669"/>
    <property type="project" value="TreeGrafter"/>
</dbReference>